<protein>
    <submittedName>
        <fullName evidence="2">Uncharacterized protein</fullName>
    </submittedName>
</protein>
<evidence type="ECO:0000313" key="2">
    <source>
        <dbReference type="EMBL" id="POG76538.1"/>
    </source>
</evidence>
<keyword evidence="1" id="KW-1133">Transmembrane helix</keyword>
<evidence type="ECO:0000313" key="3">
    <source>
        <dbReference type="Proteomes" id="UP000018888"/>
    </source>
</evidence>
<comment type="caution">
    <text evidence="2">The sequence shown here is derived from an EMBL/GenBank/DDBJ whole genome shotgun (WGS) entry which is preliminary data.</text>
</comment>
<reference evidence="2 3" key="1">
    <citation type="journal article" date="2013" name="Proc. Natl. Acad. Sci. U.S.A.">
        <title>Genome of an arbuscular mycorrhizal fungus provides insight into the oldest plant symbiosis.</title>
        <authorList>
            <person name="Tisserant E."/>
            <person name="Malbreil M."/>
            <person name="Kuo A."/>
            <person name="Kohler A."/>
            <person name="Symeonidi A."/>
            <person name="Balestrini R."/>
            <person name="Charron P."/>
            <person name="Duensing N."/>
            <person name="Frei Dit Frey N."/>
            <person name="Gianinazzi-Pearson V."/>
            <person name="Gilbert L.B."/>
            <person name="Handa Y."/>
            <person name="Herr J.R."/>
            <person name="Hijri M."/>
            <person name="Koul R."/>
            <person name="Kawaguchi M."/>
            <person name="Krajinski F."/>
            <person name="Lammers P.J."/>
            <person name="Masclaux F.G."/>
            <person name="Murat C."/>
            <person name="Morin E."/>
            <person name="Ndikumana S."/>
            <person name="Pagni M."/>
            <person name="Petitpierre D."/>
            <person name="Requena N."/>
            <person name="Rosikiewicz P."/>
            <person name="Riley R."/>
            <person name="Saito K."/>
            <person name="San Clemente H."/>
            <person name="Shapiro H."/>
            <person name="van Tuinen D."/>
            <person name="Becard G."/>
            <person name="Bonfante P."/>
            <person name="Paszkowski U."/>
            <person name="Shachar-Hill Y.Y."/>
            <person name="Tuskan G.A."/>
            <person name="Young P.W."/>
            <person name="Sanders I.R."/>
            <person name="Henrissat B."/>
            <person name="Rensing S.A."/>
            <person name="Grigoriev I.V."/>
            <person name="Corradi N."/>
            <person name="Roux C."/>
            <person name="Martin F."/>
        </authorList>
    </citation>
    <scope>NUCLEOTIDE SEQUENCE [LARGE SCALE GENOMIC DNA]</scope>
    <source>
        <strain evidence="2 3">DAOM 197198</strain>
    </source>
</reference>
<keyword evidence="1" id="KW-0472">Membrane</keyword>
<accession>A0A2P4QFW9</accession>
<dbReference type="AlphaFoldDB" id="A0A2P4QFW9"/>
<feature type="transmembrane region" description="Helical" evidence="1">
    <location>
        <begin position="48"/>
        <end position="66"/>
    </location>
</feature>
<name>A0A2P4QFW9_RHIID</name>
<evidence type="ECO:0000256" key="1">
    <source>
        <dbReference type="SAM" id="Phobius"/>
    </source>
</evidence>
<reference evidence="2 3" key="2">
    <citation type="journal article" date="2018" name="New Phytol.">
        <title>High intraspecific genome diversity in the model arbuscular mycorrhizal symbiont Rhizophagus irregularis.</title>
        <authorList>
            <person name="Chen E.C.H."/>
            <person name="Morin E."/>
            <person name="Beaudet D."/>
            <person name="Noel J."/>
            <person name="Yildirir G."/>
            <person name="Ndikumana S."/>
            <person name="Charron P."/>
            <person name="St-Onge C."/>
            <person name="Giorgi J."/>
            <person name="Kruger M."/>
            <person name="Marton T."/>
            <person name="Ropars J."/>
            <person name="Grigoriev I.V."/>
            <person name="Hainaut M."/>
            <person name="Henrissat B."/>
            <person name="Roux C."/>
            <person name="Martin F."/>
            <person name="Corradi N."/>
        </authorList>
    </citation>
    <scope>NUCLEOTIDE SEQUENCE [LARGE SCALE GENOMIC DNA]</scope>
    <source>
        <strain evidence="2 3">DAOM 197198</strain>
    </source>
</reference>
<dbReference type="EMBL" id="AUPC02000049">
    <property type="protein sequence ID" value="POG76538.1"/>
    <property type="molecule type" value="Genomic_DNA"/>
</dbReference>
<dbReference type="Proteomes" id="UP000018888">
    <property type="component" value="Unassembled WGS sequence"/>
</dbReference>
<sequence>MIILMNDQIISFIFFFFILLCIRIHIIRYLVIHYTLYTHTHYTHYTFYSIHIIFILYFLNISYYVLNDVRYVMSSLGKRMEFYVIKKD</sequence>
<gene>
    <name evidence="2" type="ORF">GLOIN_2v881437</name>
</gene>
<organism evidence="2 3">
    <name type="scientific">Rhizophagus irregularis (strain DAOM 181602 / DAOM 197198 / MUCL 43194)</name>
    <name type="common">Arbuscular mycorrhizal fungus</name>
    <name type="synonym">Glomus intraradices</name>
    <dbReference type="NCBI Taxonomy" id="747089"/>
    <lineage>
        <taxon>Eukaryota</taxon>
        <taxon>Fungi</taxon>
        <taxon>Fungi incertae sedis</taxon>
        <taxon>Mucoromycota</taxon>
        <taxon>Glomeromycotina</taxon>
        <taxon>Glomeromycetes</taxon>
        <taxon>Glomerales</taxon>
        <taxon>Glomeraceae</taxon>
        <taxon>Rhizophagus</taxon>
    </lineage>
</organism>
<feature type="transmembrane region" description="Helical" evidence="1">
    <location>
        <begin position="12"/>
        <end position="36"/>
    </location>
</feature>
<keyword evidence="3" id="KW-1185">Reference proteome</keyword>
<proteinExistence type="predicted"/>
<keyword evidence="1" id="KW-0812">Transmembrane</keyword>